<dbReference type="GO" id="GO:0055087">
    <property type="term" value="C:Ski complex"/>
    <property type="evidence" value="ECO:0007669"/>
    <property type="project" value="InterPro"/>
</dbReference>
<evidence type="ECO:0008006" key="6">
    <source>
        <dbReference type="Google" id="ProtNLM"/>
    </source>
</evidence>
<dbReference type="Pfam" id="PF13432">
    <property type="entry name" value="TPR_16"/>
    <property type="match status" value="2"/>
</dbReference>
<dbReference type="PROSITE" id="PS50293">
    <property type="entry name" value="TPR_REGION"/>
    <property type="match status" value="1"/>
</dbReference>
<dbReference type="InterPro" id="IPR019734">
    <property type="entry name" value="TPR_rpt"/>
</dbReference>
<dbReference type="PROSITE" id="PS50005">
    <property type="entry name" value="TPR"/>
    <property type="match status" value="3"/>
</dbReference>
<evidence type="ECO:0000313" key="5">
    <source>
        <dbReference type="Proteomes" id="UP000887568"/>
    </source>
</evidence>
<dbReference type="OMA" id="THRTHAG"/>
<dbReference type="EnsemblMetazoa" id="XM_038221357.1">
    <property type="protein sequence ID" value="XP_038077285.1"/>
    <property type="gene ID" value="LOC119745133"/>
</dbReference>
<feature type="repeat" description="TPR" evidence="3">
    <location>
        <begin position="487"/>
        <end position="520"/>
    </location>
</feature>
<dbReference type="SUPFAM" id="SSF48452">
    <property type="entry name" value="TPR-like"/>
    <property type="match status" value="5"/>
</dbReference>
<protein>
    <recommendedName>
        <fullName evidence="6">Tetratricopeptide repeat protein 37</fullName>
    </recommendedName>
</protein>
<dbReference type="PANTHER" id="PTHR15704:SF7">
    <property type="entry name" value="SUPERKILLER COMPLEX PROTEIN 3"/>
    <property type="match status" value="1"/>
</dbReference>
<dbReference type="AlphaFoldDB" id="A0A914BMW2"/>
<keyword evidence="2 3" id="KW-0802">TPR repeat</keyword>
<dbReference type="InterPro" id="IPR039226">
    <property type="entry name" value="Ski3/TTC37"/>
</dbReference>
<dbReference type="CTD" id="427114"/>
<reference evidence="4" key="1">
    <citation type="submission" date="2022-11" db="UniProtKB">
        <authorList>
            <consortium name="EnsemblMetazoa"/>
        </authorList>
    </citation>
    <scope>IDENTIFICATION</scope>
</reference>
<keyword evidence="5" id="KW-1185">Reference proteome</keyword>
<evidence type="ECO:0000313" key="4">
    <source>
        <dbReference type="EnsemblMetazoa" id="XP_038077285.1"/>
    </source>
</evidence>
<keyword evidence="1" id="KW-0677">Repeat</keyword>
<feature type="repeat" description="TPR" evidence="3">
    <location>
        <begin position="194"/>
        <end position="227"/>
    </location>
</feature>
<dbReference type="InterPro" id="IPR011990">
    <property type="entry name" value="TPR-like_helical_dom_sf"/>
</dbReference>
<dbReference type="PANTHER" id="PTHR15704">
    <property type="entry name" value="SUPERKILLER 3 PROTEIN-RELATED"/>
    <property type="match status" value="1"/>
</dbReference>
<dbReference type="GO" id="GO:0006401">
    <property type="term" value="P:RNA catabolic process"/>
    <property type="evidence" value="ECO:0007669"/>
    <property type="project" value="InterPro"/>
</dbReference>
<sequence length="1184" mass="130498">MGLLQLLEQPDDAHRLSITCGICASHLILENREKAEEFYQEALLQDPNNDKVMALQGQIMFSHRQLDKAEQRFLEALGVAPDCGLYHLWLGKVYWVMGRETRADKSKMLASLLKAAKLDPYYSDTFLYLGHFYWQVAGDKSKGRKCYQKAYELNPQNEEAAAALGDACIELGEEDAALQLYRNVTEAAAAGTAKWAWLRLGLYYHKQANYNDAVASFQAALRADPKDRHCWECLGDAYMSRGSYTAALKAFTRGVELDSSAKYCLFQIAAIKQTLEAYTEAASEYQIILDSDPDYIPALKGQGETYVRLARSSLNQYFNGRAVDYVKLAIQVLARAASLRPDLSCVWKLLGDACTMLHPLSDKLISVPVPANLMDHSFHGETSQNKKQLLSVGARCYGRALHLQSSCAALWQDLGTNYYYQSLNDTTNSTQLADRALQCLKKALVLDSTNHGCWTALGVIAASKAMDNPALAQHAFIKSIQLEANNVVAWTNLGALYLSKGNVELAHQAFKISQSLEPSYVNCWIGQALVAESKAPEEAMDLFRHTTELATHSEGAISYAHWVCQTLLDASVDKTSEGYRFNIVQMDAVSMATVGLDKVTDRVQTDACAYTMYGLLLERQGLHKSAEKAYARVLELMNDSNDQERLNLAMANHARSLCSIGRYEEAVKQFQAITPLIRLQDICCLALALYKTGNMQASYQAYEQALQLASDGGVRSQLLACLGMVAFQCGDNNRAKTLLFQSSQESEPAPEGLLALLALGVHQDDYTLATAAVAELQKLKDKPGIVADVAFAGAVLYAIQGQFQLACRQVAKATGRHPGLPELWRLMAEIILQLLPAKAKAAVTCSRAALQDKEVSKESVSTYALATLAVGQHGGSTPAHQRCLSAAQKAVHLYPDSMENWASLSASFLSHGIWNSTQKNRQDDADNNLASKLATFVQSWAERCGHAAIHQWAGLQVVVSLMHEGRLQRADALTRKLEVMYQSEPHIKSALQLLQAQAVCMQHVSSQSVELLRTVISRTARQTSAAWQLLAKLYEQESMAAAAESAYKQSLVHSQGQQLVPLLRLAHLALRAAKASSEDRWSSLVLEATGEALKLQPTCTVALLLQGLLQQHKGNARQAKGCFQQVLEMSTGEKMNLGRSVARYHMMQHYLGKKNTKAIQVLIEEAVQEQDPNLQLLQELVPSA</sequence>
<evidence type="ECO:0000256" key="2">
    <source>
        <dbReference type="ARBA" id="ARBA00022803"/>
    </source>
</evidence>
<dbReference type="SMART" id="SM00028">
    <property type="entry name" value="TPR"/>
    <property type="match status" value="10"/>
</dbReference>
<dbReference type="Proteomes" id="UP000887568">
    <property type="component" value="Unplaced"/>
</dbReference>
<dbReference type="OrthoDB" id="421075at2759"/>
<evidence type="ECO:0000256" key="1">
    <source>
        <dbReference type="ARBA" id="ARBA00022737"/>
    </source>
</evidence>
<evidence type="ECO:0000256" key="3">
    <source>
        <dbReference type="PROSITE-ProRule" id="PRU00339"/>
    </source>
</evidence>
<accession>A0A914BMW2</accession>
<organism evidence="4 5">
    <name type="scientific">Patiria miniata</name>
    <name type="common">Bat star</name>
    <name type="synonym">Asterina miniata</name>
    <dbReference type="NCBI Taxonomy" id="46514"/>
    <lineage>
        <taxon>Eukaryota</taxon>
        <taxon>Metazoa</taxon>
        <taxon>Echinodermata</taxon>
        <taxon>Eleutherozoa</taxon>
        <taxon>Asterozoa</taxon>
        <taxon>Asteroidea</taxon>
        <taxon>Valvatacea</taxon>
        <taxon>Valvatida</taxon>
        <taxon>Asterinidae</taxon>
        <taxon>Patiria</taxon>
    </lineage>
</organism>
<dbReference type="Gene3D" id="1.25.40.10">
    <property type="entry name" value="Tetratricopeptide repeat domain"/>
    <property type="match status" value="6"/>
</dbReference>
<proteinExistence type="predicted"/>
<feature type="repeat" description="TPR" evidence="3">
    <location>
        <begin position="228"/>
        <end position="261"/>
    </location>
</feature>
<name>A0A914BMW2_PATMI</name>